<dbReference type="GO" id="GO:0008270">
    <property type="term" value="F:zinc ion binding"/>
    <property type="evidence" value="ECO:0007669"/>
    <property type="project" value="UniProtKB-UniRule"/>
</dbReference>
<evidence type="ECO:0000256" key="1">
    <source>
        <dbReference type="ARBA" id="ARBA00004496"/>
    </source>
</evidence>
<keyword evidence="9 13" id="KW-0067">ATP-binding</keyword>
<comment type="subunit">
    <text evidence="3 13">Monomer.</text>
</comment>
<dbReference type="SMART" id="SM00840">
    <property type="entry name" value="DALR_2"/>
    <property type="match status" value="1"/>
</dbReference>
<dbReference type="InterPro" id="IPR009080">
    <property type="entry name" value="tRNAsynth_Ia_anticodon-bd"/>
</dbReference>
<comment type="catalytic activity">
    <reaction evidence="12 13">
        <text>tRNA(Cys) + L-cysteine + ATP = L-cysteinyl-tRNA(Cys) + AMP + diphosphate</text>
        <dbReference type="Rhea" id="RHEA:17773"/>
        <dbReference type="Rhea" id="RHEA-COMP:9661"/>
        <dbReference type="Rhea" id="RHEA-COMP:9679"/>
        <dbReference type="ChEBI" id="CHEBI:30616"/>
        <dbReference type="ChEBI" id="CHEBI:33019"/>
        <dbReference type="ChEBI" id="CHEBI:35235"/>
        <dbReference type="ChEBI" id="CHEBI:78442"/>
        <dbReference type="ChEBI" id="CHEBI:78517"/>
        <dbReference type="ChEBI" id="CHEBI:456215"/>
        <dbReference type="EC" id="6.1.1.16"/>
    </reaction>
</comment>
<dbReference type="KEGG" id="pluf:LFWB_2870"/>
<feature type="binding site" evidence="13">
    <location>
        <position position="28"/>
    </location>
    <ligand>
        <name>Zn(2+)</name>
        <dbReference type="ChEBI" id="CHEBI:29105"/>
    </ligand>
</feature>
<dbReference type="PRINTS" id="PR00983">
    <property type="entry name" value="TRNASYNTHCYS"/>
</dbReference>
<feature type="domain" description="Cysteinyl-tRNA synthetase class Ia DALR" evidence="14">
    <location>
        <begin position="345"/>
        <end position="404"/>
    </location>
</feature>
<keyword evidence="8 13" id="KW-0862">Zinc</keyword>
<dbReference type="RefSeq" id="WP_210954898.1">
    <property type="nucleotide sequence ID" value="NZ_CP054393.1"/>
</dbReference>
<gene>
    <name evidence="13 15" type="primary">cysS</name>
    <name evidence="15" type="ORF">LFWB_2870</name>
</gene>
<evidence type="ECO:0000259" key="14">
    <source>
        <dbReference type="SMART" id="SM00840"/>
    </source>
</evidence>
<evidence type="ECO:0000256" key="2">
    <source>
        <dbReference type="ARBA" id="ARBA00005594"/>
    </source>
</evidence>
<organism evidence="15 16">
    <name type="scientific">Loofah witches'-broom phytoplasma</name>
    <dbReference type="NCBI Taxonomy" id="35773"/>
    <lineage>
        <taxon>Bacteria</taxon>
        <taxon>Bacillati</taxon>
        <taxon>Mycoplasmatota</taxon>
        <taxon>Mollicutes</taxon>
        <taxon>Acholeplasmatales</taxon>
        <taxon>Acholeplasmataceae</taxon>
        <taxon>Candidatus Phytoplasma</taxon>
        <taxon>16SrVIII (Loofah witches'-broom group)</taxon>
    </lineage>
</organism>
<evidence type="ECO:0000256" key="7">
    <source>
        <dbReference type="ARBA" id="ARBA00022741"/>
    </source>
</evidence>
<dbReference type="Pfam" id="PF09190">
    <property type="entry name" value="DALR_2"/>
    <property type="match status" value="1"/>
</dbReference>
<dbReference type="Proteomes" id="UP000672038">
    <property type="component" value="Chromosome"/>
</dbReference>
<sequence>MLIIHNSLTNKKEKFYSLNSKKINIYVCGPTVYDHLHIGNIRPLIFFDLVKRYFLFLKKKVHLVVNITDIDDKIIQKSINEKKSETEISQKYIEHFFQLLSFLEIETIDDLPLVTNHLPEIISFIKELMKKGYTYNTSKGIYFRSGLISDYGSLSNQKIDKLKHNVRKTNDEQKKNIQDFILWKKTSHGVKYSSPWFSGRPGWHTECVSMIQKFFNDTIDIHGGGNDLKFPHHENEQAQFQAVNKKKIANFFIHVGRVDYQNNKMSKSLGNTVLVNYLLNKFEANIIKLFFLSYHYIQPINYNENLINHFQKKYHKIVYKLNKNNFKLFLFKIENKKLEQFYIDRFIFFMEDDFNTPNVLSLIDELLKEINKSSDLEKLSKLQNTLLYLLKQLSIFINLKEINQEHLKIYNLWEEAKKNKDFEKSDYFRIILQKEQFI</sequence>
<dbReference type="InterPro" id="IPR024909">
    <property type="entry name" value="Cys-tRNA/MSH_ligase"/>
</dbReference>
<evidence type="ECO:0000256" key="11">
    <source>
        <dbReference type="ARBA" id="ARBA00023146"/>
    </source>
</evidence>
<dbReference type="GO" id="GO:0005829">
    <property type="term" value="C:cytosol"/>
    <property type="evidence" value="ECO:0007669"/>
    <property type="project" value="TreeGrafter"/>
</dbReference>
<dbReference type="InterPro" id="IPR032678">
    <property type="entry name" value="tRNA-synt_1_cat_dom"/>
</dbReference>
<comment type="similarity">
    <text evidence="2 13">Belongs to the class-I aminoacyl-tRNA synthetase family.</text>
</comment>
<dbReference type="InterPro" id="IPR015803">
    <property type="entry name" value="Cys-tRNA-ligase"/>
</dbReference>
<reference evidence="15" key="1">
    <citation type="submission" date="2020-06" db="EMBL/GenBank/DDBJ databases">
        <title>Complete genome sequence of Candidatus Phytoplasma luffae NCHU2019.</title>
        <authorList>
            <person name="Cho S.-T."/>
            <person name="Tan C.-M."/>
            <person name="Li J.-R."/>
            <person name="Chien Y.-Y."/>
            <person name="Chiu Y.-C."/>
            <person name="Yang J.-Y."/>
            <person name="Kuo C.-H."/>
        </authorList>
    </citation>
    <scope>NUCLEOTIDE SEQUENCE</scope>
    <source>
        <strain evidence="15">NCHU2019</strain>
    </source>
</reference>
<dbReference type="SUPFAM" id="SSF47323">
    <property type="entry name" value="Anticodon-binding domain of a subclass of class I aminoacyl-tRNA synthetases"/>
    <property type="match status" value="1"/>
</dbReference>
<evidence type="ECO:0000256" key="5">
    <source>
        <dbReference type="ARBA" id="ARBA00022598"/>
    </source>
</evidence>
<evidence type="ECO:0000313" key="15">
    <source>
        <dbReference type="EMBL" id="QTX02857.1"/>
    </source>
</evidence>
<feature type="short sequence motif" description="'HIGH' region" evidence="13">
    <location>
        <begin position="30"/>
        <end position="40"/>
    </location>
</feature>
<evidence type="ECO:0000256" key="8">
    <source>
        <dbReference type="ARBA" id="ARBA00022833"/>
    </source>
</evidence>
<evidence type="ECO:0000313" key="16">
    <source>
        <dbReference type="Proteomes" id="UP000672038"/>
    </source>
</evidence>
<dbReference type="EMBL" id="CP054393">
    <property type="protein sequence ID" value="QTX02857.1"/>
    <property type="molecule type" value="Genomic_DNA"/>
</dbReference>
<dbReference type="PANTHER" id="PTHR10890">
    <property type="entry name" value="CYSTEINYL-TRNA SYNTHETASE"/>
    <property type="match status" value="1"/>
</dbReference>
<dbReference type="SUPFAM" id="SSF52374">
    <property type="entry name" value="Nucleotidylyl transferase"/>
    <property type="match status" value="1"/>
</dbReference>
<keyword evidence="16" id="KW-1185">Reference proteome</keyword>
<proteinExistence type="inferred from homology"/>
<name>A0A975ILW5_LOWBP</name>
<keyword evidence="4 13" id="KW-0963">Cytoplasm</keyword>
<feature type="binding site" evidence="13">
    <location>
        <position position="267"/>
    </location>
    <ligand>
        <name>ATP</name>
        <dbReference type="ChEBI" id="CHEBI:30616"/>
    </ligand>
</feature>
<dbReference type="NCBIfam" id="TIGR00435">
    <property type="entry name" value="cysS"/>
    <property type="match status" value="1"/>
</dbReference>
<dbReference type="PANTHER" id="PTHR10890:SF3">
    <property type="entry name" value="CYSTEINE--TRNA LIGASE, CYTOPLASMIC"/>
    <property type="match status" value="1"/>
</dbReference>
<dbReference type="GO" id="GO:0005524">
    <property type="term" value="F:ATP binding"/>
    <property type="evidence" value="ECO:0007669"/>
    <property type="project" value="UniProtKB-UniRule"/>
</dbReference>
<keyword evidence="6 13" id="KW-0479">Metal-binding</keyword>
<feature type="binding site" evidence="13">
    <location>
        <position position="232"/>
    </location>
    <ligand>
        <name>Zn(2+)</name>
        <dbReference type="ChEBI" id="CHEBI:29105"/>
    </ligand>
</feature>
<evidence type="ECO:0000256" key="13">
    <source>
        <dbReference type="HAMAP-Rule" id="MF_00041"/>
    </source>
</evidence>
<keyword evidence="10 13" id="KW-0648">Protein biosynthesis</keyword>
<feature type="binding site" evidence="13">
    <location>
        <position position="236"/>
    </location>
    <ligand>
        <name>Zn(2+)</name>
        <dbReference type="ChEBI" id="CHEBI:29105"/>
    </ligand>
</feature>
<protein>
    <recommendedName>
        <fullName evidence="13">Cysteine--tRNA ligase</fullName>
        <ecNumber evidence="13">6.1.1.16</ecNumber>
    </recommendedName>
    <alternativeName>
        <fullName evidence="13">Cysteinyl-tRNA synthetase</fullName>
        <shortName evidence="13">CysRS</shortName>
    </alternativeName>
</protein>
<feature type="short sequence motif" description="'KMSKS' region" evidence="13">
    <location>
        <begin position="264"/>
        <end position="268"/>
    </location>
</feature>
<comment type="cofactor">
    <cofactor evidence="13">
        <name>Zn(2+)</name>
        <dbReference type="ChEBI" id="CHEBI:29105"/>
    </cofactor>
    <text evidence="13">Binds 1 zinc ion per subunit.</text>
</comment>
<dbReference type="Gene3D" id="3.40.50.620">
    <property type="entry name" value="HUPs"/>
    <property type="match status" value="1"/>
</dbReference>
<accession>A0A975ILW5</accession>
<dbReference type="InterPro" id="IPR014729">
    <property type="entry name" value="Rossmann-like_a/b/a_fold"/>
</dbReference>
<keyword evidence="11 13" id="KW-0030">Aminoacyl-tRNA synthetase</keyword>
<keyword evidence="5 13" id="KW-0436">Ligase</keyword>
<comment type="subcellular location">
    <subcellularLocation>
        <location evidence="1 13">Cytoplasm</location>
    </subcellularLocation>
</comment>
<keyword evidence="7 13" id="KW-0547">Nucleotide-binding</keyword>
<evidence type="ECO:0000256" key="6">
    <source>
        <dbReference type="ARBA" id="ARBA00022723"/>
    </source>
</evidence>
<evidence type="ECO:0000256" key="12">
    <source>
        <dbReference type="ARBA" id="ARBA00047398"/>
    </source>
</evidence>
<dbReference type="EC" id="6.1.1.16" evidence="13"/>
<evidence type="ECO:0000256" key="4">
    <source>
        <dbReference type="ARBA" id="ARBA00022490"/>
    </source>
</evidence>
<dbReference type="GO" id="GO:0004817">
    <property type="term" value="F:cysteine-tRNA ligase activity"/>
    <property type="evidence" value="ECO:0007669"/>
    <property type="project" value="UniProtKB-UniRule"/>
</dbReference>
<evidence type="ECO:0000256" key="10">
    <source>
        <dbReference type="ARBA" id="ARBA00022917"/>
    </source>
</evidence>
<dbReference type="HAMAP" id="MF_00041">
    <property type="entry name" value="Cys_tRNA_synth"/>
    <property type="match status" value="1"/>
</dbReference>
<feature type="binding site" evidence="13">
    <location>
        <position position="207"/>
    </location>
    <ligand>
        <name>Zn(2+)</name>
        <dbReference type="ChEBI" id="CHEBI:29105"/>
    </ligand>
</feature>
<dbReference type="AlphaFoldDB" id="A0A975ILW5"/>
<evidence type="ECO:0000256" key="9">
    <source>
        <dbReference type="ARBA" id="ARBA00022840"/>
    </source>
</evidence>
<evidence type="ECO:0000256" key="3">
    <source>
        <dbReference type="ARBA" id="ARBA00011245"/>
    </source>
</evidence>
<dbReference type="Gene3D" id="1.20.120.1910">
    <property type="entry name" value="Cysteine-tRNA ligase, C-terminal anti-codon recognition domain"/>
    <property type="match status" value="1"/>
</dbReference>
<dbReference type="InterPro" id="IPR015273">
    <property type="entry name" value="Cys-tRNA-synt_Ia_DALR"/>
</dbReference>
<dbReference type="Pfam" id="PF01406">
    <property type="entry name" value="tRNA-synt_1e"/>
    <property type="match status" value="1"/>
</dbReference>
<dbReference type="GO" id="GO:0006423">
    <property type="term" value="P:cysteinyl-tRNA aminoacylation"/>
    <property type="evidence" value="ECO:0007669"/>
    <property type="project" value="UniProtKB-UniRule"/>
</dbReference>